<keyword evidence="1" id="KW-1133">Transmembrane helix</keyword>
<evidence type="ECO:0008006" key="4">
    <source>
        <dbReference type="Google" id="ProtNLM"/>
    </source>
</evidence>
<gene>
    <name evidence="2" type="ORF">GIW75_07410</name>
</gene>
<evidence type="ECO:0000313" key="2">
    <source>
        <dbReference type="EMBL" id="MCF5056785.1"/>
    </source>
</evidence>
<accession>A0AAW5A7K2</accession>
<name>A0AAW5A7K2_9PSED</name>
<dbReference type="EMBL" id="WKEW01000016">
    <property type="protein sequence ID" value="MCF5056785.1"/>
    <property type="molecule type" value="Genomic_DNA"/>
</dbReference>
<dbReference type="RefSeq" id="WP_236299234.1">
    <property type="nucleotide sequence ID" value="NZ_WKEB01000104.1"/>
</dbReference>
<feature type="transmembrane region" description="Helical" evidence="1">
    <location>
        <begin position="34"/>
        <end position="52"/>
    </location>
</feature>
<evidence type="ECO:0000256" key="1">
    <source>
        <dbReference type="SAM" id="Phobius"/>
    </source>
</evidence>
<proteinExistence type="predicted"/>
<keyword evidence="3" id="KW-1185">Reference proteome</keyword>
<keyword evidence="1" id="KW-0812">Transmembrane</keyword>
<reference evidence="2 3" key="1">
    <citation type="submission" date="2019-11" db="EMBL/GenBank/DDBJ databases">
        <title>Epiphytic Pseudomonas syringae from cherry orchards.</title>
        <authorList>
            <person name="Hulin M.T."/>
        </authorList>
    </citation>
    <scope>NUCLEOTIDE SEQUENCE [LARGE SCALE GENOMIC DNA]</scope>
    <source>
        <strain evidence="2 3">PA-6-9F</strain>
    </source>
</reference>
<sequence length="194" mass="20824">MEGLLLVLSLVVWAVVWFFVVKKRGNLSRVAGNLVGAIVGLIVATVVVAILAPERTEAQKQAQATIERDSQVAKERAEAVRQAQEESAIKEAPSEAIDQITLIYLKHKIYADNSVLCTPKVIGNRSYIGCVGQGLSGTSAPQVWEYVEGKFKSINGTASGVASTRFSNEGVIEESPLPLPADIDVSAIVEKFKS</sequence>
<comment type="caution">
    <text evidence="2">The sequence shown here is derived from an EMBL/GenBank/DDBJ whole genome shotgun (WGS) entry which is preliminary data.</text>
</comment>
<protein>
    <recommendedName>
        <fullName evidence="4">DUF4190 domain-containing protein</fullName>
    </recommendedName>
</protein>
<keyword evidence="1" id="KW-0472">Membrane</keyword>
<dbReference type="Proteomes" id="UP000814172">
    <property type="component" value="Unassembled WGS sequence"/>
</dbReference>
<dbReference type="AlphaFoldDB" id="A0AAW5A7K2"/>
<organism evidence="2 3">
    <name type="scientific">Pseudomonas proteolytica</name>
    <dbReference type="NCBI Taxonomy" id="219574"/>
    <lineage>
        <taxon>Bacteria</taxon>
        <taxon>Pseudomonadati</taxon>
        <taxon>Pseudomonadota</taxon>
        <taxon>Gammaproteobacteria</taxon>
        <taxon>Pseudomonadales</taxon>
        <taxon>Pseudomonadaceae</taxon>
        <taxon>Pseudomonas</taxon>
    </lineage>
</organism>
<evidence type="ECO:0000313" key="3">
    <source>
        <dbReference type="Proteomes" id="UP000814172"/>
    </source>
</evidence>